<organism evidence="1 2">
    <name type="scientific">Tetrapyrgos nigripes</name>
    <dbReference type="NCBI Taxonomy" id="182062"/>
    <lineage>
        <taxon>Eukaryota</taxon>
        <taxon>Fungi</taxon>
        <taxon>Dikarya</taxon>
        <taxon>Basidiomycota</taxon>
        <taxon>Agaricomycotina</taxon>
        <taxon>Agaricomycetes</taxon>
        <taxon>Agaricomycetidae</taxon>
        <taxon>Agaricales</taxon>
        <taxon>Marasmiineae</taxon>
        <taxon>Marasmiaceae</taxon>
        <taxon>Tetrapyrgos</taxon>
    </lineage>
</organism>
<dbReference type="Proteomes" id="UP000559256">
    <property type="component" value="Unassembled WGS sequence"/>
</dbReference>
<accession>A0A8H5CMN1</accession>
<sequence>MSRMDKDSVTKFPPSSSFPELPPELWILIFSFATRLPRYPMLFRREDATKSQSKRYQASSVTKRHLIVSKTRISLLAAPFLYEHLMLINFQTLPIPNMKAIMDCVPAASIIAFDAGDMYSSDYVTMPPALHKVAPPVHVLNWHLSFASIFLAKFKLPFPNIVNLTSLQLCWLWSDISNPALASSPNPQFQKVRLHH</sequence>
<reference evidence="1 2" key="1">
    <citation type="journal article" date="2020" name="ISME J.">
        <title>Uncovering the hidden diversity of litter-decomposition mechanisms in mushroom-forming fungi.</title>
        <authorList>
            <person name="Floudas D."/>
            <person name="Bentzer J."/>
            <person name="Ahren D."/>
            <person name="Johansson T."/>
            <person name="Persson P."/>
            <person name="Tunlid A."/>
        </authorList>
    </citation>
    <scope>NUCLEOTIDE SEQUENCE [LARGE SCALE GENOMIC DNA]</scope>
    <source>
        <strain evidence="1 2">CBS 291.85</strain>
    </source>
</reference>
<evidence type="ECO:0000313" key="2">
    <source>
        <dbReference type="Proteomes" id="UP000559256"/>
    </source>
</evidence>
<dbReference type="AlphaFoldDB" id="A0A8H5CMN1"/>
<dbReference type="EMBL" id="JAACJM010000127">
    <property type="protein sequence ID" value="KAF5344268.1"/>
    <property type="molecule type" value="Genomic_DNA"/>
</dbReference>
<proteinExistence type="predicted"/>
<protein>
    <submittedName>
        <fullName evidence="1">Uncharacterized protein</fullName>
    </submittedName>
</protein>
<evidence type="ECO:0000313" key="1">
    <source>
        <dbReference type="EMBL" id="KAF5344268.1"/>
    </source>
</evidence>
<gene>
    <name evidence="1" type="ORF">D9758_012359</name>
</gene>
<comment type="caution">
    <text evidence="1">The sequence shown here is derived from an EMBL/GenBank/DDBJ whole genome shotgun (WGS) entry which is preliminary data.</text>
</comment>
<keyword evidence="2" id="KW-1185">Reference proteome</keyword>
<name>A0A8H5CMN1_9AGAR</name>